<sequence length="463" mass="49653">MRIQPDWDKAILEKDKSFWFHLYGSDGTHHQKVEINEAMLTPDVSGVDCCVSTPSPLHLNSFDVNASGELAVSASSDGIILFSFRKRKFVGHASEVYCCRFFPSGLVVLTAGGDMQLRVWCALTGACAATLRAGLGGVDTTSVSSLTNLSDSPVSEPGGHRAGVVDVGFIDRGRNIVAVDRGGWLRLWDVSTQVAISAMSVTPRSPRSASQANCPMEEAPTCCVVKRRVSPDEATGDKTVEPTESYFGLESTSTRASAVGVTDKLVAVGCGSHGRILLFDITSAQSRKHGPALQLALPCASGAVTACAFSMATDTYEGGVFNEFGLVGGGSSGEITCWDLRKCSTPLFTYEAYKYGVCALRLVNFPAHSMDLVGGETVSLPAFTGIFSAFRDGRTVLRRMGQVESPFDRDGYSRCLELTGPEVEAICGLCIHSNTKNLSVWTSTYSAQFFGYRRIALESLFNL</sequence>
<evidence type="ECO:0000256" key="3">
    <source>
        <dbReference type="PROSITE-ProRule" id="PRU00221"/>
    </source>
</evidence>
<dbReference type="InterPro" id="IPR001680">
    <property type="entry name" value="WD40_rpt"/>
</dbReference>
<dbReference type="InterPro" id="IPR015943">
    <property type="entry name" value="WD40/YVTN_repeat-like_dom_sf"/>
</dbReference>
<feature type="repeat" description="WD" evidence="3">
    <location>
        <begin position="157"/>
        <end position="198"/>
    </location>
</feature>
<dbReference type="EMBL" id="UYWX01020566">
    <property type="protein sequence ID" value="VDM33328.1"/>
    <property type="molecule type" value="Genomic_DNA"/>
</dbReference>
<dbReference type="PROSITE" id="PS50082">
    <property type="entry name" value="WD_REPEATS_2"/>
    <property type="match status" value="2"/>
</dbReference>
<evidence type="ECO:0000313" key="6">
    <source>
        <dbReference type="WBParaSite" id="TTAC_0000871401-mRNA-1"/>
    </source>
</evidence>
<evidence type="ECO:0000313" key="4">
    <source>
        <dbReference type="EMBL" id="VDM33328.1"/>
    </source>
</evidence>
<organism evidence="6">
    <name type="scientific">Hydatigena taeniaeformis</name>
    <name type="common">Feline tapeworm</name>
    <name type="synonym">Taenia taeniaeformis</name>
    <dbReference type="NCBI Taxonomy" id="6205"/>
    <lineage>
        <taxon>Eukaryota</taxon>
        <taxon>Metazoa</taxon>
        <taxon>Spiralia</taxon>
        <taxon>Lophotrochozoa</taxon>
        <taxon>Platyhelminthes</taxon>
        <taxon>Cestoda</taxon>
        <taxon>Eucestoda</taxon>
        <taxon>Cyclophyllidea</taxon>
        <taxon>Taeniidae</taxon>
        <taxon>Hydatigera</taxon>
    </lineage>
</organism>
<dbReference type="PANTHER" id="PTHR22847:SF653">
    <property type="entry name" value="PROTEASOMAL ATPASE ASSOCIATED FACTOR 1"/>
    <property type="match status" value="1"/>
</dbReference>
<accession>A0A0R3X5H1</accession>
<dbReference type="STRING" id="6205.A0A0R3X5H1"/>
<dbReference type="OrthoDB" id="27537at2759"/>
<evidence type="ECO:0000313" key="5">
    <source>
        <dbReference type="Proteomes" id="UP000274429"/>
    </source>
</evidence>
<dbReference type="SMART" id="SM00320">
    <property type="entry name" value="WD40"/>
    <property type="match status" value="3"/>
</dbReference>
<dbReference type="AlphaFoldDB" id="A0A0R3X5H1"/>
<dbReference type="Pfam" id="PF00400">
    <property type="entry name" value="WD40"/>
    <property type="match status" value="1"/>
</dbReference>
<evidence type="ECO:0000256" key="2">
    <source>
        <dbReference type="ARBA" id="ARBA00022737"/>
    </source>
</evidence>
<dbReference type="PANTHER" id="PTHR22847">
    <property type="entry name" value="WD40 REPEAT PROTEIN"/>
    <property type="match status" value="1"/>
</dbReference>
<proteinExistence type="predicted"/>
<name>A0A0R3X5H1_HYDTA</name>
<reference evidence="6" key="1">
    <citation type="submission" date="2017-02" db="UniProtKB">
        <authorList>
            <consortium name="WormBaseParasite"/>
        </authorList>
    </citation>
    <scope>IDENTIFICATION</scope>
</reference>
<dbReference type="PROSITE" id="PS50294">
    <property type="entry name" value="WD_REPEATS_REGION"/>
    <property type="match status" value="1"/>
</dbReference>
<dbReference type="InterPro" id="IPR036322">
    <property type="entry name" value="WD40_repeat_dom_sf"/>
</dbReference>
<keyword evidence="1 3" id="KW-0853">WD repeat</keyword>
<feature type="repeat" description="WD" evidence="3">
    <location>
        <begin position="89"/>
        <end position="120"/>
    </location>
</feature>
<keyword evidence="5" id="KW-1185">Reference proteome</keyword>
<protein>
    <submittedName>
        <fullName evidence="6">WD_REPEATS_REGION domain-containing protein</fullName>
    </submittedName>
</protein>
<evidence type="ECO:0000256" key="1">
    <source>
        <dbReference type="ARBA" id="ARBA00022574"/>
    </source>
</evidence>
<gene>
    <name evidence="4" type="ORF">TTAC_LOCUS8699</name>
</gene>
<dbReference type="SUPFAM" id="SSF50978">
    <property type="entry name" value="WD40 repeat-like"/>
    <property type="match status" value="1"/>
</dbReference>
<dbReference type="Proteomes" id="UP000274429">
    <property type="component" value="Unassembled WGS sequence"/>
</dbReference>
<dbReference type="WBParaSite" id="TTAC_0000871401-mRNA-1">
    <property type="protein sequence ID" value="TTAC_0000871401-mRNA-1"/>
    <property type="gene ID" value="TTAC_0000871401"/>
</dbReference>
<dbReference type="Gene3D" id="2.130.10.10">
    <property type="entry name" value="YVTN repeat-like/Quinoprotein amine dehydrogenase"/>
    <property type="match status" value="2"/>
</dbReference>
<reference evidence="4 5" key="2">
    <citation type="submission" date="2018-11" db="EMBL/GenBank/DDBJ databases">
        <authorList>
            <consortium name="Pathogen Informatics"/>
        </authorList>
    </citation>
    <scope>NUCLEOTIDE SEQUENCE [LARGE SCALE GENOMIC DNA]</scope>
</reference>
<keyword evidence="2" id="KW-0677">Repeat</keyword>